<accession>A0A143DDG6</accession>
<dbReference type="InterPro" id="IPR012259">
    <property type="entry name" value="DHFR"/>
</dbReference>
<dbReference type="FunFam" id="3.40.430.10:FF:000001">
    <property type="entry name" value="Dihydrofolate reductase"/>
    <property type="match status" value="1"/>
</dbReference>
<evidence type="ECO:0000256" key="5">
    <source>
        <dbReference type="ARBA" id="ARBA00022857"/>
    </source>
</evidence>
<dbReference type="PRINTS" id="PR00070">
    <property type="entry name" value="DHFR"/>
</dbReference>
<dbReference type="GO" id="GO:0046655">
    <property type="term" value="P:folic acid metabolic process"/>
    <property type="evidence" value="ECO:0007669"/>
    <property type="project" value="TreeGrafter"/>
</dbReference>
<evidence type="ECO:0000256" key="3">
    <source>
        <dbReference type="ARBA" id="ARBA00012856"/>
    </source>
</evidence>
<dbReference type="EC" id="1.5.1.3" evidence="3 8"/>
<evidence type="ECO:0000256" key="8">
    <source>
        <dbReference type="PIRNR" id="PIRNR000194"/>
    </source>
</evidence>
<dbReference type="Proteomes" id="UP000076066">
    <property type="component" value="Chromosome"/>
</dbReference>
<evidence type="ECO:0000313" key="12">
    <source>
        <dbReference type="Proteomes" id="UP000076066"/>
    </source>
</evidence>
<keyword evidence="5 8" id="KW-0521">NADP</keyword>
<protein>
    <recommendedName>
        <fullName evidence="3 8">Dihydrofolate reductase</fullName>
        <ecNumber evidence="3 8">1.5.1.3</ecNumber>
    </recommendedName>
</protein>
<evidence type="ECO:0000256" key="7">
    <source>
        <dbReference type="ARBA" id="ARBA00025067"/>
    </source>
</evidence>
<evidence type="ECO:0000313" key="11">
    <source>
        <dbReference type="EMBL" id="AMW34755.1"/>
    </source>
</evidence>
<dbReference type="PROSITE" id="PS51330">
    <property type="entry name" value="DHFR_2"/>
    <property type="match status" value="1"/>
</dbReference>
<dbReference type="EMBL" id="CP014525">
    <property type="protein sequence ID" value="AMW34755.1"/>
    <property type="molecule type" value="Genomic_DNA"/>
</dbReference>
<dbReference type="PANTHER" id="PTHR48069">
    <property type="entry name" value="DIHYDROFOLATE REDUCTASE"/>
    <property type="match status" value="1"/>
</dbReference>
<keyword evidence="4 8" id="KW-0554">One-carbon metabolism</keyword>
<dbReference type="PIRSF" id="PIRSF000194">
    <property type="entry name" value="DHFR"/>
    <property type="match status" value="1"/>
</dbReference>
<dbReference type="GO" id="GO:0004146">
    <property type="term" value="F:dihydrofolate reductase activity"/>
    <property type="evidence" value="ECO:0007669"/>
    <property type="project" value="UniProtKB-EC"/>
</dbReference>
<organism evidence="11 12">
    <name type="scientific">Haematospirillum jordaniae</name>
    <dbReference type="NCBI Taxonomy" id="1549855"/>
    <lineage>
        <taxon>Bacteria</taxon>
        <taxon>Pseudomonadati</taxon>
        <taxon>Pseudomonadota</taxon>
        <taxon>Alphaproteobacteria</taxon>
        <taxon>Rhodospirillales</taxon>
        <taxon>Novispirillaceae</taxon>
        <taxon>Haematospirillum</taxon>
    </lineage>
</organism>
<dbReference type="PANTHER" id="PTHR48069:SF3">
    <property type="entry name" value="DIHYDROFOLATE REDUCTASE"/>
    <property type="match status" value="1"/>
</dbReference>
<dbReference type="PROSITE" id="PS00075">
    <property type="entry name" value="DHFR_1"/>
    <property type="match status" value="1"/>
</dbReference>
<dbReference type="GeneID" id="53316643"/>
<keyword evidence="12" id="KW-1185">Reference proteome</keyword>
<dbReference type="InterPro" id="IPR001796">
    <property type="entry name" value="DHFR_dom"/>
</dbReference>
<dbReference type="Gene3D" id="3.40.430.10">
    <property type="entry name" value="Dihydrofolate Reductase, subunit A"/>
    <property type="match status" value="1"/>
</dbReference>
<evidence type="ECO:0000256" key="6">
    <source>
        <dbReference type="ARBA" id="ARBA00023002"/>
    </source>
</evidence>
<evidence type="ECO:0000256" key="4">
    <source>
        <dbReference type="ARBA" id="ARBA00022563"/>
    </source>
</evidence>
<feature type="domain" description="DHFR" evidence="10">
    <location>
        <begin position="13"/>
        <end position="184"/>
    </location>
</feature>
<dbReference type="InterPro" id="IPR017925">
    <property type="entry name" value="DHFR_CS"/>
</dbReference>
<dbReference type="OrthoDB" id="9804315at2"/>
<dbReference type="AlphaFoldDB" id="A0A143DDG6"/>
<comment type="catalytic activity">
    <reaction evidence="8">
        <text>(6S)-5,6,7,8-tetrahydrofolate + NADP(+) = 7,8-dihydrofolate + NADPH + H(+)</text>
        <dbReference type="Rhea" id="RHEA:15009"/>
        <dbReference type="ChEBI" id="CHEBI:15378"/>
        <dbReference type="ChEBI" id="CHEBI:57451"/>
        <dbReference type="ChEBI" id="CHEBI:57453"/>
        <dbReference type="ChEBI" id="CHEBI:57783"/>
        <dbReference type="ChEBI" id="CHEBI:58349"/>
        <dbReference type="EC" id="1.5.1.3"/>
    </reaction>
</comment>
<dbReference type="GO" id="GO:0005829">
    <property type="term" value="C:cytosol"/>
    <property type="evidence" value="ECO:0007669"/>
    <property type="project" value="TreeGrafter"/>
</dbReference>
<reference evidence="11 12" key="1">
    <citation type="submission" date="2016-02" db="EMBL/GenBank/DDBJ databases">
        <title>Complete Genome of H5569, the type strain of the newly described species Haematospirillium jordaniae.</title>
        <authorList>
            <person name="Nicholson A.C."/>
            <person name="Humrighouse B.W."/>
            <person name="Loparov V."/>
            <person name="McQuiston J.R."/>
        </authorList>
    </citation>
    <scope>NUCLEOTIDE SEQUENCE [LARGE SCALE GENOMIC DNA]</scope>
    <source>
        <strain evidence="11 12">H5569</strain>
    </source>
</reference>
<dbReference type="GO" id="GO:0046654">
    <property type="term" value="P:tetrahydrofolate biosynthetic process"/>
    <property type="evidence" value="ECO:0007669"/>
    <property type="project" value="UniProtKB-UniPathway"/>
</dbReference>
<dbReference type="GO" id="GO:0070401">
    <property type="term" value="F:NADP+ binding"/>
    <property type="evidence" value="ECO:0007669"/>
    <property type="project" value="UniProtKB-ARBA"/>
</dbReference>
<evidence type="ECO:0000256" key="2">
    <source>
        <dbReference type="ARBA" id="ARBA00009539"/>
    </source>
</evidence>
<dbReference type="InterPro" id="IPR024072">
    <property type="entry name" value="DHFR-like_dom_sf"/>
</dbReference>
<keyword evidence="6 8" id="KW-0560">Oxidoreductase</keyword>
<dbReference type="CDD" id="cd00209">
    <property type="entry name" value="DHFR"/>
    <property type="match status" value="1"/>
</dbReference>
<dbReference type="KEGG" id="hjo:AY555_05680"/>
<evidence type="ECO:0000259" key="10">
    <source>
        <dbReference type="PROSITE" id="PS51330"/>
    </source>
</evidence>
<dbReference type="GO" id="GO:0006730">
    <property type="term" value="P:one-carbon metabolic process"/>
    <property type="evidence" value="ECO:0007669"/>
    <property type="project" value="UniProtKB-KW"/>
</dbReference>
<comment type="similarity">
    <text evidence="2 8 9">Belongs to the dihydrofolate reductase family.</text>
</comment>
<comment type="function">
    <text evidence="7 8">Key enzyme in folate metabolism. Catalyzes an essential reaction for de novo glycine and purine synthesis, and for DNA precursor synthesis.</text>
</comment>
<dbReference type="SUPFAM" id="SSF53597">
    <property type="entry name" value="Dihydrofolate reductase-like"/>
    <property type="match status" value="1"/>
</dbReference>
<dbReference type="GO" id="GO:0046452">
    <property type="term" value="P:dihydrofolate metabolic process"/>
    <property type="evidence" value="ECO:0007669"/>
    <property type="project" value="TreeGrafter"/>
</dbReference>
<proteinExistence type="inferred from homology"/>
<sequence>MTKTSTPATARPLVSLIVAVARNGVIGHNNTLPWKLSDDLQYFRRMTMGKPVLMGRKTFLSLGRPLPGRTNIVLTRNPSWTADGILTAGSLDQAIDLAAQDPLGQESGEIMIIGGAELYVRTLDRADRVYKTDVYMDPQGDAFFPALDPALWHETSCREGAPAPDGTRTHTFRILEARRPDQNG</sequence>
<dbReference type="RefSeq" id="WP_066134550.1">
    <property type="nucleotide sequence ID" value="NZ_CP014525.1"/>
</dbReference>
<dbReference type="UniPathway" id="UPA00077">
    <property type="reaction ID" value="UER00158"/>
</dbReference>
<dbReference type="Pfam" id="PF00186">
    <property type="entry name" value="DHFR_1"/>
    <property type="match status" value="1"/>
</dbReference>
<evidence type="ECO:0000256" key="9">
    <source>
        <dbReference type="RuleBase" id="RU004474"/>
    </source>
</evidence>
<evidence type="ECO:0000256" key="1">
    <source>
        <dbReference type="ARBA" id="ARBA00004903"/>
    </source>
</evidence>
<comment type="pathway">
    <text evidence="1 8">Cofactor biosynthesis; tetrahydrofolate biosynthesis; 5,6,7,8-tetrahydrofolate from 7,8-dihydrofolate: step 1/1.</text>
</comment>
<name>A0A143DDG6_9PROT</name>
<gene>
    <name evidence="11" type="ORF">AY555_05680</name>
</gene>
<dbReference type="STRING" id="1549855.AY555_05680"/>